<evidence type="ECO:0000313" key="1">
    <source>
        <dbReference type="EMBL" id="GIX96686.1"/>
    </source>
</evidence>
<dbReference type="Proteomes" id="UP001054837">
    <property type="component" value="Unassembled WGS sequence"/>
</dbReference>
<keyword evidence="2" id="KW-1185">Reference proteome</keyword>
<reference evidence="1 2" key="1">
    <citation type="submission" date="2021-06" db="EMBL/GenBank/DDBJ databases">
        <title>Caerostris darwini draft genome.</title>
        <authorList>
            <person name="Kono N."/>
            <person name="Arakawa K."/>
        </authorList>
    </citation>
    <scope>NUCLEOTIDE SEQUENCE [LARGE SCALE GENOMIC DNA]</scope>
</reference>
<protein>
    <submittedName>
        <fullName evidence="1">Uncharacterized protein</fullName>
    </submittedName>
</protein>
<evidence type="ECO:0000313" key="2">
    <source>
        <dbReference type="Proteomes" id="UP001054837"/>
    </source>
</evidence>
<organism evidence="1 2">
    <name type="scientific">Caerostris darwini</name>
    <dbReference type="NCBI Taxonomy" id="1538125"/>
    <lineage>
        <taxon>Eukaryota</taxon>
        <taxon>Metazoa</taxon>
        <taxon>Ecdysozoa</taxon>
        <taxon>Arthropoda</taxon>
        <taxon>Chelicerata</taxon>
        <taxon>Arachnida</taxon>
        <taxon>Araneae</taxon>
        <taxon>Araneomorphae</taxon>
        <taxon>Entelegynae</taxon>
        <taxon>Araneoidea</taxon>
        <taxon>Araneidae</taxon>
        <taxon>Caerostris</taxon>
    </lineage>
</organism>
<sequence>MRNFAESETIGFRYLRVITSSNPRNDAGGRQLCLAFDVVAIWSAELKAPAFLDVPVNQVLLHCGHCRKMYGRKALRLSENEWVFVMHGIGLEYQQTKPMKRKICLK</sequence>
<gene>
    <name evidence="1" type="ORF">CDAR_274851</name>
</gene>
<proteinExistence type="predicted"/>
<accession>A0AAV4PLM6</accession>
<dbReference type="EMBL" id="BPLQ01002961">
    <property type="protein sequence ID" value="GIX96686.1"/>
    <property type="molecule type" value="Genomic_DNA"/>
</dbReference>
<name>A0AAV4PLM6_9ARAC</name>
<dbReference type="AlphaFoldDB" id="A0AAV4PLM6"/>
<comment type="caution">
    <text evidence="1">The sequence shown here is derived from an EMBL/GenBank/DDBJ whole genome shotgun (WGS) entry which is preliminary data.</text>
</comment>